<dbReference type="InterPro" id="IPR025320">
    <property type="entry name" value="DUF4225"/>
</dbReference>
<dbReference type="EMBL" id="QRAP01000007">
    <property type="protein sequence ID" value="RDK89405.1"/>
    <property type="molecule type" value="Genomic_DNA"/>
</dbReference>
<proteinExistence type="predicted"/>
<keyword evidence="2" id="KW-1185">Reference proteome</keyword>
<dbReference type="Proteomes" id="UP000254848">
    <property type="component" value="Unassembled WGS sequence"/>
</dbReference>
<name>A0A370QM09_9GAMM</name>
<organism evidence="1 2">
    <name type="scientific">Enterobacillus tribolii</name>
    <dbReference type="NCBI Taxonomy" id="1487935"/>
    <lineage>
        <taxon>Bacteria</taxon>
        <taxon>Pseudomonadati</taxon>
        <taxon>Pseudomonadota</taxon>
        <taxon>Gammaproteobacteria</taxon>
        <taxon>Enterobacterales</taxon>
        <taxon>Hafniaceae</taxon>
        <taxon>Enterobacillus</taxon>
    </lineage>
</organism>
<accession>A0A370QM09</accession>
<dbReference type="AlphaFoldDB" id="A0A370QM09"/>
<comment type="caution">
    <text evidence="1">The sequence shown here is derived from an EMBL/GenBank/DDBJ whole genome shotgun (WGS) entry which is preliminary data.</text>
</comment>
<gene>
    <name evidence="1" type="ORF">C8D90_10756</name>
</gene>
<evidence type="ECO:0000313" key="1">
    <source>
        <dbReference type="EMBL" id="RDK89405.1"/>
    </source>
</evidence>
<sequence>MSDKYLNDFKMSNITFSEASNALNEQYNTLNSVYFSLMSGSVKLYAIAKREKERNSRLTITLKQIGFVGGALQYMGGFGICEASLGAACSSLGLGLMSHGAENAWENGYYLVYRKEPNLTPLRNAYRYSATLLGGGETSGDIVYSVGDISLSLGSAFRLGLKPEAWRLFYYIREDYIIGWKAMGAAGLVGEAVGNSASGFTIHQLMHARAGSNDWEELSK</sequence>
<protein>
    <submittedName>
        <fullName evidence="1">Uncharacterized protein DUF4225</fullName>
    </submittedName>
</protein>
<dbReference type="Pfam" id="PF13988">
    <property type="entry name" value="DUF4225"/>
    <property type="match status" value="1"/>
</dbReference>
<evidence type="ECO:0000313" key="2">
    <source>
        <dbReference type="Proteomes" id="UP000254848"/>
    </source>
</evidence>
<reference evidence="1 2" key="1">
    <citation type="submission" date="2018-07" db="EMBL/GenBank/DDBJ databases">
        <title>Genomic Encyclopedia of Type Strains, Phase IV (KMG-IV): sequencing the most valuable type-strain genomes for metagenomic binning, comparative biology and taxonomic classification.</title>
        <authorList>
            <person name="Goeker M."/>
        </authorList>
    </citation>
    <scope>NUCLEOTIDE SEQUENCE [LARGE SCALE GENOMIC DNA]</scope>
    <source>
        <strain evidence="1 2">DSM 103736</strain>
    </source>
</reference>